<name>A0A3B3S1Y4_9TELE</name>
<organism evidence="3 4">
    <name type="scientific">Paramormyrops kingsleyae</name>
    <dbReference type="NCBI Taxonomy" id="1676925"/>
    <lineage>
        <taxon>Eukaryota</taxon>
        <taxon>Metazoa</taxon>
        <taxon>Chordata</taxon>
        <taxon>Craniata</taxon>
        <taxon>Vertebrata</taxon>
        <taxon>Euteleostomi</taxon>
        <taxon>Actinopterygii</taxon>
        <taxon>Neopterygii</taxon>
        <taxon>Teleostei</taxon>
        <taxon>Osteoglossocephala</taxon>
        <taxon>Osteoglossomorpha</taxon>
        <taxon>Osteoglossiformes</taxon>
        <taxon>Mormyridae</taxon>
        <taxon>Paramormyrops</taxon>
    </lineage>
</organism>
<feature type="domain" description="Reelin" evidence="2">
    <location>
        <begin position="28"/>
        <end position="61"/>
    </location>
</feature>
<feature type="signal peptide" evidence="1">
    <location>
        <begin position="1"/>
        <end position="18"/>
    </location>
</feature>
<dbReference type="Proteomes" id="UP000261540">
    <property type="component" value="Unplaced"/>
</dbReference>
<accession>A0A3B3S1Y4</accession>
<sequence length="78" mass="8753">MHVYMLLTVVWTLRAVEGFSSGKVQNSCNTMEPQHKTTGQTSQAPFSISMNHTTFQKGDVIAGNHHCCVKFKYRIHGV</sequence>
<dbReference type="Pfam" id="PF02014">
    <property type="entry name" value="Reeler"/>
    <property type="match status" value="1"/>
</dbReference>
<feature type="chain" id="PRO_5017427860" description="Reelin domain-containing protein" evidence="1">
    <location>
        <begin position="19"/>
        <end position="78"/>
    </location>
</feature>
<reference evidence="3" key="1">
    <citation type="submission" date="2025-08" db="UniProtKB">
        <authorList>
            <consortium name="Ensembl"/>
        </authorList>
    </citation>
    <scope>IDENTIFICATION</scope>
</reference>
<evidence type="ECO:0000259" key="2">
    <source>
        <dbReference type="Pfam" id="PF02014"/>
    </source>
</evidence>
<evidence type="ECO:0000313" key="4">
    <source>
        <dbReference type="Proteomes" id="UP000261540"/>
    </source>
</evidence>
<keyword evidence="1" id="KW-0732">Signal</keyword>
<protein>
    <recommendedName>
        <fullName evidence="2">Reelin domain-containing protein</fullName>
    </recommendedName>
</protein>
<reference evidence="3" key="2">
    <citation type="submission" date="2025-09" db="UniProtKB">
        <authorList>
            <consortium name="Ensembl"/>
        </authorList>
    </citation>
    <scope>IDENTIFICATION</scope>
</reference>
<dbReference type="AlphaFoldDB" id="A0A3B3S1Y4"/>
<dbReference type="Ensembl" id="ENSPKIT00000005251.1">
    <property type="protein sequence ID" value="ENSPKIP00000024543.1"/>
    <property type="gene ID" value="ENSPKIG00000007755.1"/>
</dbReference>
<dbReference type="InterPro" id="IPR002861">
    <property type="entry name" value="Reeler_dom"/>
</dbReference>
<evidence type="ECO:0000313" key="3">
    <source>
        <dbReference type="Ensembl" id="ENSPKIP00000024543.1"/>
    </source>
</evidence>
<proteinExistence type="predicted"/>
<evidence type="ECO:0000256" key="1">
    <source>
        <dbReference type="SAM" id="SignalP"/>
    </source>
</evidence>
<keyword evidence="4" id="KW-1185">Reference proteome</keyword>